<evidence type="ECO:0000259" key="6">
    <source>
        <dbReference type="PROSITE" id="PS50011"/>
    </source>
</evidence>
<dbReference type="InterPro" id="IPR011009">
    <property type="entry name" value="Kinase-like_dom_sf"/>
</dbReference>
<accession>A0ABP7QDP4</accession>
<gene>
    <name evidence="7" type="ORF">GCM10022384_32600</name>
</gene>
<dbReference type="PROSITE" id="PS00108">
    <property type="entry name" value="PROTEIN_KINASE_ST"/>
    <property type="match status" value="1"/>
</dbReference>
<dbReference type="Pfam" id="PF00069">
    <property type="entry name" value="Pkinase"/>
    <property type="match status" value="1"/>
</dbReference>
<evidence type="ECO:0000256" key="2">
    <source>
        <dbReference type="ARBA" id="ARBA00022741"/>
    </source>
</evidence>
<dbReference type="SUPFAM" id="SSF56112">
    <property type="entry name" value="Protein kinase-like (PK-like)"/>
    <property type="match status" value="1"/>
</dbReference>
<sequence length="479" mass="51403">MNGARVGDYVIERRLGTGGMGSVFLGRSRSGRAVAIKVIKTEYAADPRFRQRFRKEVEAARKVGGFHTAAVVDADPDAPRPWMASAYIKGPTLANEVARNGPLDEDRLWSLAASLAEALEAIHSCGLVHRDLKPGNIILAEDGPRVLDFGIARVLEGTQLTHDGSVIGSSGFIAPEQVQGLDITGACDVFSLGAVLIAAAGGSAFGNGTPYGLMYRAVHTEADVSAVPEELRPLVLDCLSKDPEERPTPGQLLDMCADRLWVTADHAAGTPVDPLDDAHLHASVAASSSVASSPVDSRQRQTDDRSTIVPWPPLAHYRRHRRTWSLMILRNAVLTSVLLVLAAVMSGGPGVLLALAALITLLRLAGLLRGSGDGISFNELGIRVDSLRKQVVLPWADIRSVELNTSPRESRLTVWTGGTRKHRPPPAVQPLLWVRGRFDGTILMRTRWLTPQGAAPALPQAVRTFAAHHAIPVSETRSS</sequence>
<keyword evidence="1" id="KW-0808">Transferase</keyword>
<dbReference type="SMART" id="SM00220">
    <property type="entry name" value="S_TKc"/>
    <property type="match status" value="1"/>
</dbReference>
<keyword evidence="8" id="KW-1185">Reference proteome</keyword>
<evidence type="ECO:0000256" key="3">
    <source>
        <dbReference type="ARBA" id="ARBA00022777"/>
    </source>
</evidence>
<feature type="binding site" evidence="5">
    <location>
        <position position="37"/>
    </location>
    <ligand>
        <name>ATP</name>
        <dbReference type="ChEBI" id="CHEBI:30616"/>
    </ligand>
</feature>
<evidence type="ECO:0000256" key="1">
    <source>
        <dbReference type="ARBA" id="ARBA00022679"/>
    </source>
</evidence>
<keyword evidence="4 5" id="KW-0067">ATP-binding</keyword>
<dbReference type="RefSeq" id="WP_425587848.1">
    <property type="nucleotide sequence ID" value="NZ_BAABCQ010000056.1"/>
</dbReference>
<dbReference type="PANTHER" id="PTHR43289">
    <property type="entry name" value="MITOGEN-ACTIVATED PROTEIN KINASE KINASE KINASE 20-RELATED"/>
    <property type="match status" value="1"/>
</dbReference>
<evidence type="ECO:0000313" key="8">
    <source>
        <dbReference type="Proteomes" id="UP001500034"/>
    </source>
</evidence>
<evidence type="ECO:0000313" key="7">
    <source>
        <dbReference type="EMBL" id="GAA3980834.1"/>
    </source>
</evidence>
<dbReference type="Gene3D" id="3.30.200.20">
    <property type="entry name" value="Phosphorylase Kinase, domain 1"/>
    <property type="match status" value="1"/>
</dbReference>
<feature type="domain" description="Protein kinase" evidence="6">
    <location>
        <begin position="9"/>
        <end position="262"/>
    </location>
</feature>
<dbReference type="PANTHER" id="PTHR43289:SF34">
    <property type="entry name" value="SERINE_THREONINE-PROTEIN KINASE YBDM-RELATED"/>
    <property type="match status" value="1"/>
</dbReference>
<reference evidence="8" key="1">
    <citation type="journal article" date="2019" name="Int. J. Syst. Evol. Microbiol.">
        <title>The Global Catalogue of Microorganisms (GCM) 10K type strain sequencing project: providing services to taxonomists for standard genome sequencing and annotation.</title>
        <authorList>
            <consortium name="The Broad Institute Genomics Platform"/>
            <consortium name="The Broad Institute Genome Sequencing Center for Infectious Disease"/>
            <person name="Wu L."/>
            <person name="Ma J."/>
        </authorList>
    </citation>
    <scope>NUCLEOTIDE SEQUENCE [LARGE SCALE GENOMIC DNA]</scope>
    <source>
        <strain evidence="8">JCM 17027</strain>
    </source>
</reference>
<keyword evidence="3" id="KW-0418">Kinase</keyword>
<name>A0ABP7QDP4_9ACTN</name>
<protein>
    <recommendedName>
        <fullName evidence="6">Protein kinase domain-containing protein</fullName>
    </recommendedName>
</protein>
<dbReference type="InterPro" id="IPR017441">
    <property type="entry name" value="Protein_kinase_ATP_BS"/>
</dbReference>
<dbReference type="PROSITE" id="PS00107">
    <property type="entry name" value="PROTEIN_KINASE_ATP"/>
    <property type="match status" value="1"/>
</dbReference>
<evidence type="ECO:0000256" key="5">
    <source>
        <dbReference type="PROSITE-ProRule" id="PRU10141"/>
    </source>
</evidence>
<organism evidence="7 8">
    <name type="scientific">Streptomyces marokkonensis</name>
    <dbReference type="NCBI Taxonomy" id="324855"/>
    <lineage>
        <taxon>Bacteria</taxon>
        <taxon>Bacillati</taxon>
        <taxon>Actinomycetota</taxon>
        <taxon>Actinomycetes</taxon>
        <taxon>Kitasatosporales</taxon>
        <taxon>Streptomycetaceae</taxon>
        <taxon>Streptomyces</taxon>
    </lineage>
</organism>
<dbReference type="InterPro" id="IPR000719">
    <property type="entry name" value="Prot_kinase_dom"/>
</dbReference>
<keyword evidence="2 5" id="KW-0547">Nucleotide-binding</keyword>
<dbReference type="InterPro" id="IPR008271">
    <property type="entry name" value="Ser/Thr_kinase_AS"/>
</dbReference>
<dbReference type="EMBL" id="BAABCQ010000056">
    <property type="protein sequence ID" value="GAA3980834.1"/>
    <property type="molecule type" value="Genomic_DNA"/>
</dbReference>
<dbReference type="CDD" id="cd14014">
    <property type="entry name" value="STKc_PknB_like"/>
    <property type="match status" value="1"/>
</dbReference>
<proteinExistence type="predicted"/>
<dbReference type="Gene3D" id="1.10.510.10">
    <property type="entry name" value="Transferase(Phosphotransferase) domain 1"/>
    <property type="match status" value="1"/>
</dbReference>
<dbReference type="PROSITE" id="PS50011">
    <property type="entry name" value="PROTEIN_KINASE_DOM"/>
    <property type="match status" value="1"/>
</dbReference>
<comment type="caution">
    <text evidence="7">The sequence shown here is derived from an EMBL/GenBank/DDBJ whole genome shotgun (WGS) entry which is preliminary data.</text>
</comment>
<evidence type="ECO:0000256" key="4">
    <source>
        <dbReference type="ARBA" id="ARBA00022840"/>
    </source>
</evidence>
<dbReference type="Proteomes" id="UP001500034">
    <property type="component" value="Unassembled WGS sequence"/>
</dbReference>